<keyword evidence="14" id="KW-1185">Reference proteome</keyword>
<comment type="catalytic activity">
    <reaction evidence="1 11">
        <text>S-ubiquitinyl-[E2 ubiquitin-conjugating enzyme]-L-cysteine + [acceptor protein]-L-lysine = [E2 ubiquitin-conjugating enzyme]-L-cysteine + N(6)-ubiquitinyl-[acceptor protein]-L-lysine.</text>
        <dbReference type="EC" id="2.3.2.27"/>
    </reaction>
</comment>
<keyword evidence="11" id="KW-0812">Transmembrane</keyword>
<evidence type="ECO:0000256" key="11">
    <source>
        <dbReference type="RuleBase" id="RU369090"/>
    </source>
</evidence>
<keyword evidence="4 11" id="KW-0808">Transferase</keyword>
<feature type="domain" description="RING-type" evidence="12">
    <location>
        <begin position="72"/>
        <end position="120"/>
    </location>
</feature>
<evidence type="ECO:0000256" key="1">
    <source>
        <dbReference type="ARBA" id="ARBA00000900"/>
    </source>
</evidence>
<evidence type="ECO:0000256" key="7">
    <source>
        <dbReference type="ARBA" id="ARBA00022786"/>
    </source>
</evidence>
<dbReference type="EMBL" id="JBBPBN010000013">
    <property type="protein sequence ID" value="KAK9025732.1"/>
    <property type="molecule type" value="Genomic_DNA"/>
</dbReference>
<evidence type="ECO:0000256" key="3">
    <source>
        <dbReference type="ARBA" id="ARBA00004906"/>
    </source>
</evidence>
<feature type="transmembrane region" description="Helical" evidence="11">
    <location>
        <begin position="267"/>
        <end position="285"/>
    </location>
</feature>
<organism evidence="13 14">
    <name type="scientific">Hibiscus sabdariffa</name>
    <name type="common">roselle</name>
    <dbReference type="NCBI Taxonomy" id="183260"/>
    <lineage>
        <taxon>Eukaryota</taxon>
        <taxon>Viridiplantae</taxon>
        <taxon>Streptophyta</taxon>
        <taxon>Embryophyta</taxon>
        <taxon>Tracheophyta</taxon>
        <taxon>Spermatophyta</taxon>
        <taxon>Magnoliopsida</taxon>
        <taxon>eudicotyledons</taxon>
        <taxon>Gunneridae</taxon>
        <taxon>Pentapetalae</taxon>
        <taxon>rosids</taxon>
        <taxon>malvids</taxon>
        <taxon>Malvales</taxon>
        <taxon>Malvaceae</taxon>
        <taxon>Malvoideae</taxon>
        <taxon>Hibiscus</taxon>
    </lineage>
</organism>
<gene>
    <name evidence="13" type="ORF">V6N11_038589</name>
</gene>
<dbReference type="Gene3D" id="3.30.40.10">
    <property type="entry name" value="Zinc/RING finger domain, C3HC4 (zinc finger)"/>
    <property type="match status" value="1"/>
</dbReference>
<dbReference type="Proteomes" id="UP001396334">
    <property type="component" value="Unassembled WGS sequence"/>
</dbReference>
<reference evidence="13 14" key="1">
    <citation type="journal article" date="2024" name="G3 (Bethesda)">
        <title>Genome assembly of Hibiscus sabdariffa L. provides insights into metabolisms of medicinal natural products.</title>
        <authorList>
            <person name="Kim T."/>
        </authorList>
    </citation>
    <scope>NUCLEOTIDE SEQUENCE [LARGE SCALE GENOMIC DNA]</scope>
    <source>
        <strain evidence="13">TK-2024</strain>
        <tissue evidence="13">Old leaves</tissue>
    </source>
</reference>
<dbReference type="PROSITE" id="PS50089">
    <property type="entry name" value="ZF_RING_2"/>
    <property type="match status" value="1"/>
</dbReference>
<dbReference type="Pfam" id="PF00097">
    <property type="entry name" value="zf-C3HC4"/>
    <property type="match status" value="1"/>
</dbReference>
<keyword evidence="9 11" id="KW-0472">Membrane</keyword>
<dbReference type="PANTHER" id="PTHR12313">
    <property type="entry name" value="E3 UBIQUITIN-PROTEIN LIGASE RNF5-RELATED"/>
    <property type="match status" value="1"/>
</dbReference>
<dbReference type="EC" id="2.3.2.27" evidence="11"/>
<proteinExistence type="predicted"/>
<dbReference type="PROSITE" id="PS00518">
    <property type="entry name" value="ZF_RING_1"/>
    <property type="match status" value="1"/>
</dbReference>
<evidence type="ECO:0000256" key="9">
    <source>
        <dbReference type="ARBA" id="ARBA00023136"/>
    </source>
</evidence>
<evidence type="ECO:0000256" key="4">
    <source>
        <dbReference type="ARBA" id="ARBA00022679"/>
    </source>
</evidence>
<evidence type="ECO:0000313" key="14">
    <source>
        <dbReference type="Proteomes" id="UP001396334"/>
    </source>
</evidence>
<name>A0ABR2SLB9_9ROSI</name>
<dbReference type="SMART" id="SM00184">
    <property type="entry name" value="RING"/>
    <property type="match status" value="1"/>
</dbReference>
<comment type="domain">
    <text evidence="11">The RING-type zinc finger domain is responsible for E3 ligase activity.</text>
</comment>
<dbReference type="InterPro" id="IPR045103">
    <property type="entry name" value="RNF5/RNF185-like"/>
</dbReference>
<sequence>MKEKEREDGNKCESLVWELNSRLLLYRMAMEPNFFEQESHFVSDGDISLKHKWNPISEPTKDLENDSGCFDCSICFEPAKDPVVTLCGHLYCWPCIYKWLHVRASSPDADPQQKNCPVCKAKISSGSLVPLYGHGTSSQSQSKNPHSDMFIPQRPPPSTSNITTTSSRLNHQVHENFYHSRSQTFHNQQYFPHSHGGYATLAQSDLGDIAMTNFFHPMISMLGEMVCARMFGSSNTSTFAYTNQASYPFVRNNNLRMRRQEIKVDKSLSRVSMFLLCCIILCLLLF</sequence>
<accession>A0ABR2SLB9</accession>
<dbReference type="SUPFAM" id="SSF57850">
    <property type="entry name" value="RING/U-box"/>
    <property type="match status" value="1"/>
</dbReference>
<evidence type="ECO:0000259" key="12">
    <source>
        <dbReference type="PROSITE" id="PS50089"/>
    </source>
</evidence>
<comment type="caution">
    <text evidence="13">The sequence shown here is derived from an EMBL/GenBank/DDBJ whole genome shotgun (WGS) entry which is preliminary data.</text>
</comment>
<keyword evidence="7 11" id="KW-0833">Ubl conjugation pathway</keyword>
<evidence type="ECO:0000256" key="8">
    <source>
        <dbReference type="ARBA" id="ARBA00022833"/>
    </source>
</evidence>
<comment type="function">
    <text evidence="11">E3 ubiquitin-protein ligase.</text>
</comment>
<evidence type="ECO:0000256" key="5">
    <source>
        <dbReference type="ARBA" id="ARBA00022723"/>
    </source>
</evidence>
<keyword evidence="11" id="KW-0256">Endoplasmic reticulum</keyword>
<dbReference type="InterPro" id="IPR017907">
    <property type="entry name" value="Znf_RING_CS"/>
</dbReference>
<protein>
    <recommendedName>
        <fullName evidence="11">E3 ubiquitin-protein ligase RMA</fullName>
        <ecNumber evidence="11">2.3.2.27</ecNumber>
    </recommendedName>
    <alternativeName>
        <fullName evidence="11">Protein RING membrane-anchor</fullName>
    </alternativeName>
    <alternativeName>
        <fullName evidence="11">RING-type E3 ubiquitin transferase RMA</fullName>
    </alternativeName>
</protein>
<keyword evidence="5 11" id="KW-0479">Metal-binding</keyword>
<evidence type="ECO:0000313" key="13">
    <source>
        <dbReference type="EMBL" id="KAK9025732.1"/>
    </source>
</evidence>
<dbReference type="InterPro" id="IPR018957">
    <property type="entry name" value="Znf_C3HC4_RING-type"/>
</dbReference>
<evidence type="ECO:0000256" key="6">
    <source>
        <dbReference type="ARBA" id="ARBA00022771"/>
    </source>
</evidence>
<comment type="pathway">
    <text evidence="3 11">Protein modification; protein ubiquitination.</text>
</comment>
<dbReference type="InterPro" id="IPR001841">
    <property type="entry name" value="Znf_RING"/>
</dbReference>
<evidence type="ECO:0000256" key="10">
    <source>
        <dbReference type="PROSITE-ProRule" id="PRU00175"/>
    </source>
</evidence>
<keyword evidence="8 11" id="KW-0862">Zinc</keyword>
<evidence type="ECO:0000256" key="2">
    <source>
        <dbReference type="ARBA" id="ARBA00004308"/>
    </source>
</evidence>
<dbReference type="InterPro" id="IPR013083">
    <property type="entry name" value="Znf_RING/FYVE/PHD"/>
</dbReference>
<comment type="subcellular location">
    <subcellularLocation>
        <location evidence="2">Endomembrane system</location>
    </subcellularLocation>
    <subcellularLocation>
        <location evidence="11">Endoplasmic reticulum membrane</location>
        <topology evidence="11">Single-pass type IV membrane protein</topology>
    </subcellularLocation>
</comment>
<keyword evidence="6 10" id="KW-0863">Zinc-finger</keyword>
<keyword evidence="11" id="KW-1133">Transmembrane helix</keyword>